<feature type="domain" description="BTB" evidence="1">
    <location>
        <begin position="107"/>
        <end position="179"/>
    </location>
</feature>
<dbReference type="InterPro" id="IPR000210">
    <property type="entry name" value="BTB/POZ_dom"/>
</dbReference>
<organism evidence="2 3">
    <name type="scientific">Ganoderma sinense ZZ0214-1</name>
    <dbReference type="NCBI Taxonomy" id="1077348"/>
    <lineage>
        <taxon>Eukaryota</taxon>
        <taxon>Fungi</taxon>
        <taxon>Dikarya</taxon>
        <taxon>Basidiomycota</taxon>
        <taxon>Agaricomycotina</taxon>
        <taxon>Agaricomycetes</taxon>
        <taxon>Polyporales</taxon>
        <taxon>Polyporaceae</taxon>
        <taxon>Ganoderma</taxon>
    </lineage>
</organism>
<dbReference type="Gene3D" id="3.30.710.10">
    <property type="entry name" value="Potassium Channel Kv1.1, Chain A"/>
    <property type="match status" value="1"/>
</dbReference>
<comment type="caution">
    <text evidence="2">The sequence shown here is derived from an EMBL/GenBank/DDBJ whole genome shotgun (WGS) entry which is preliminary data.</text>
</comment>
<gene>
    <name evidence="2" type="ORF">GSI_11915</name>
</gene>
<evidence type="ECO:0000259" key="1">
    <source>
        <dbReference type="PROSITE" id="PS50097"/>
    </source>
</evidence>
<reference evidence="2 3" key="1">
    <citation type="journal article" date="2015" name="Sci. Rep.">
        <title>Chromosome-level genome map provides insights into diverse defense mechanisms in the medicinal fungus Ganoderma sinense.</title>
        <authorList>
            <person name="Zhu Y."/>
            <person name="Xu J."/>
            <person name="Sun C."/>
            <person name="Zhou S."/>
            <person name="Xu H."/>
            <person name="Nelson D.R."/>
            <person name="Qian J."/>
            <person name="Song J."/>
            <person name="Luo H."/>
            <person name="Xiang L."/>
            <person name="Li Y."/>
            <person name="Xu Z."/>
            <person name="Ji A."/>
            <person name="Wang L."/>
            <person name="Lu S."/>
            <person name="Hayward A."/>
            <person name="Sun W."/>
            <person name="Li X."/>
            <person name="Schwartz D.C."/>
            <person name="Wang Y."/>
            <person name="Chen S."/>
        </authorList>
    </citation>
    <scope>NUCLEOTIDE SEQUENCE [LARGE SCALE GENOMIC DNA]</scope>
    <source>
        <strain evidence="2 3">ZZ0214-1</strain>
    </source>
</reference>
<dbReference type="OrthoDB" id="6359816at2759"/>
<dbReference type="SUPFAM" id="SSF54695">
    <property type="entry name" value="POZ domain"/>
    <property type="match status" value="1"/>
</dbReference>
<accession>A0A2G8RXB8</accession>
<dbReference type="Proteomes" id="UP000230002">
    <property type="component" value="Unassembled WGS sequence"/>
</dbReference>
<dbReference type="AlphaFoldDB" id="A0A2G8RXB8"/>
<sequence length="419" mass="47379">MAASSSPSACQRDIEQFLIIKPEPCNIDRPAPNGVQRFARRVNCQWWRSPAVADTCWELEVAFPVFSAASNHRRPGFHSPLRPICETGFEFYVPSRTRDEEIWFEDGNIVLQTSNIEFRVYKGPLMTLSPVLQTMCQNTPTSPYPGAVKLTYLDLWDTTPDELRHVLRFVYGGTSRVEPSFQEIAAYIRFGRRYKATKLLQRSLDYLKRFYVTELSAWLRLPALDPPFFEPMHAIGVVNLARLLRKDGETLLPSALMRCCTLGAQLVDEYCLADRLSSADLSRCFEGKVKLLEASVRAAETLRTHMVSEECSHPRRCKAALQRFVDELLGPEDSTSGDGAGIRLANELRCLRWDLSFSLSSRRVFLQEAGAAVGADEERELCPRCFVRQLEEQRKIFARLPQMMGVSVQGWAVQGGAAA</sequence>
<proteinExistence type="predicted"/>
<protein>
    <recommendedName>
        <fullName evidence="1">BTB domain-containing protein</fullName>
    </recommendedName>
</protein>
<dbReference type="Pfam" id="PF00651">
    <property type="entry name" value="BTB"/>
    <property type="match status" value="1"/>
</dbReference>
<keyword evidence="3" id="KW-1185">Reference proteome</keyword>
<evidence type="ECO:0000313" key="3">
    <source>
        <dbReference type="Proteomes" id="UP000230002"/>
    </source>
</evidence>
<dbReference type="EMBL" id="AYKW01000045">
    <property type="protein sequence ID" value="PIL26160.1"/>
    <property type="molecule type" value="Genomic_DNA"/>
</dbReference>
<dbReference type="InterPro" id="IPR011333">
    <property type="entry name" value="SKP1/BTB/POZ_sf"/>
</dbReference>
<dbReference type="PROSITE" id="PS50097">
    <property type="entry name" value="BTB"/>
    <property type="match status" value="1"/>
</dbReference>
<evidence type="ECO:0000313" key="2">
    <source>
        <dbReference type="EMBL" id="PIL26160.1"/>
    </source>
</evidence>
<name>A0A2G8RXB8_9APHY</name>